<feature type="region of interest" description="Disordered" evidence="1">
    <location>
        <begin position="1"/>
        <end position="48"/>
    </location>
</feature>
<comment type="caution">
    <text evidence="2">The sequence shown here is derived from an EMBL/GenBank/DDBJ whole genome shotgun (WGS) entry which is preliminary data.</text>
</comment>
<evidence type="ECO:0000313" key="2">
    <source>
        <dbReference type="EMBL" id="TKA65514.1"/>
    </source>
</evidence>
<dbReference type="EMBL" id="NAJN01001132">
    <property type="protein sequence ID" value="TKA65514.1"/>
    <property type="molecule type" value="Genomic_DNA"/>
</dbReference>
<proteinExistence type="predicted"/>
<dbReference type="Proteomes" id="UP000308768">
    <property type="component" value="Unassembled WGS sequence"/>
</dbReference>
<protein>
    <submittedName>
        <fullName evidence="2">Uncharacterized protein</fullName>
    </submittedName>
</protein>
<dbReference type="AlphaFoldDB" id="A0A4U0WQ56"/>
<sequence>MQDTAQYGKLRVRTAGLEQAASDQEDEREEGLGGAAIPPPSSLSGAVDSTLDDLQLMGTQQARPDCRAQIDWDTDAMERRQARIVLAASIRGLASPARECACSLLSHGQSEVIRQATENGLRPVIEGGRRLRIASMHEVRGRASRAIGHLDELIPDGALVATSLDVHLVRHLRSANLKAR</sequence>
<evidence type="ECO:0000256" key="1">
    <source>
        <dbReference type="SAM" id="MobiDB-lite"/>
    </source>
</evidence>
<reference evidence="2 3" key="1">
    <citation type="submission" date="2017-03" db="EMBL/GenBank/DDBJ databases">
        <title>Genomes of endolithic fungi from Antarctica.</title>
        <authorList>
            <person name="Coleine C."/>
            <person name="Masonjones S."/>
            <person name="Stajich J.E."/>
        </authorList>
    </citation>
    <scope>NUCLEOTIDE SEQUENCE [LARGE SCALE GENOMIC DNA]</scope>
    <source>
        <strain evidence="2 3">CCFEE 5187</strain>
    </source>
</reference>
<organism evidence="2 3">
    <name type="scientific">Cryomyces minteri</name>
    <dbReference type="NCBI Taxonomy" id="331657"/>
    <lineage>
        <taxon>Eukaryota</taxon>
        <taxon>Fungi</taxon>
        <taxon>Dikarya</taxon>
        <taxon>Ascomycota</taxon>
        <taxon>Pezizomycotina</taxon>
        <taxon>Dothideomycetes</taxon>
        <taxon>Dothideomycetes incertae sedis</taxon>
        <taxon>Cryomyces</taxon>
    </lineage>
</organism>
<keyword evidence="3" id="KW-1185">Reference proteome</keyword>
<accession>A0A4U0WQ56</accession>
<evidence type="ECO:0000313" key="3">
    <source>
        <dbReference type="Proteomes" id="UP000308768"/>
    </source>
</evidence>
<name>A0A4U0WQ56_9PEZI</name>
<gene>
    <name evidence="2" type="ORF">B0A49_10533</name>
</gene>